<protein>
    <submittedName>
        <fullName evidence="3">Uncharacterized protein</fullName>
    </submittedName>
</protein>
<feature type="coiled-coil region" evidence="1">
    <location>
        <begin position="663"/>
        <end position="697"/>
    </location>
</feature>
<sequence>MLKLKYGFINYEERKFGDYMKTFRFNQNVSFVLHDEFEELVETKDGNDMYYLATGKSVGENGETNYTRKYLISERDFSDELGENDLFTAAEEFYKHKGWLKLNSQPDSVLFSNGFMMSLFTSVIKISIISALVKETNNKIVSITYSVSLKKEDKYTDPSQYIEIIELVKSMYVNGEKVMLNDLDIEQIKAALNVDFEVDDGFEINGYKVDIVEPDEEQYQHYKHILEVQESLSVPGIVANVNTAGAEMEFYSLQYMIDNTDDDNTKELYRRIINADSNDYELHKTAESMIELFRVNDSIYNPRGDREGELRNHYIKKSYMYNALRSFAWTMSDYCEKSSSTPDTLDYETVSSIAKIVEECKCLNYKDSMHMPGLCTGGDLHVFFVPAEITSTDKKLLEPTQEDKDDAERMKQTFPNYHMIFDEVHSLDDLRDDLNYIYPAVKIIYDELSKNRDRNEELSGIEADIVYSWIALALAAKEPFYTEDGPMNYDFGNRNLNLHKTDMNTNQTMCVKSDYLNEDNPERFMNYLSLLEDLEIKKEIIQKLLKQEPADKAIKNLNEERMKINRTIQTIEESGKVKEPSEPEEPKRPELKALPEKSIIYYIALLLMFVYDFLMCVFLISVTKSMIKVIYFLGMLLGLAGTFSFAPVIRVYIKDKKYNDNVLEKYDFDLKKYKELKSQYEDEQKKYENNCRKIFQETIKYRKQVNILDEKEKNIHKFNKLILSNLKEILSDIDLLRISLYDLFEINYNDRNINFAIRLNVAEKIYKSKNYNELVSKDIDDKVKEEIENTLNVIQSNNRNVINEIVNEENDYFLNRISDSSELHHLNKLKNLLDESITIKNNVKSYLSK</sequence>
<feature type="transmembrane region" description="Helical" evidence="2">
    <location>
        <begin position="629"/>
        <end position="653"/>
    </location>
</feature>
<keyword evidence="1" id="KW-0175">Coiled coil</keyword>
<gene>
    <name evidence="3" type="ORF">SAMN04487759_1064</name>
</gene>
<keyword evidence="2" id="KW-0812">Transmembrane</keyword>
<feature type="transmembrane region" description="Helical" evidence="2">
    <location>
        <begin position="599"/>
        <end position="622"/>
    </location>
</feature>
<name>A0A1H2RJ13_9FIRM</name>
<evidence type="ECO:0000313" key="4">
    <source>
        <dbReference type="Proteomes" id="UP000182429"/>
    </source>
</evidence>
<proteinExistence type="predicted"/>
<dbReference type="AlphaFoldDB" id="A0A1H2RJ13"/>
<keyword evidence="2" id="KW-0472">Membrane</keyword>
<dbReference type="EMBL" id="FNNF01000006">
    <property type="protein sequence ID" value="SDW18629.1"/>
    <property type="molecule type" value="Genomic_DNA"/>
</dbReference>
<evidence type="ECO:0000313" key="3">
    <source>
        <dbReference type="EMBL" id="SDW18629.1"/>
    </source>
</evidence>
<evidence type="ECO:0000256" key="1">
    <source>
        <dbReference type="SAM" id="Coils"/>
    </source>
</evidence>
<reference evidence="3 4" key="1">
    <citation type="submission" date="2016-10" db="EMBL/GenBank/DDBJ databases">
        <authorList>
            <person name="de Groot N.N."/>
        </authorList>
    </citation>
    <scope>NUCLEOTIDE SEQUENCE [LARGE SCALE GENOMIC DNA]</scope>
    <source>
        <strain evidence="3 4">S3b</strain>
    </source>
</reference>
<keyword evidence="2" id="KW-1133">Transmembrane helix</keyword>
<accession>A0A1H2RJ13</accession>
<feature type="coiled-coil region" evidence="1">
    <location>
        <begin position="784"/>
        <end position="811"/>
    </location>
</feature>
<evidence type="ECO:0000256" key="2">
    <source>
        <dbReference type="SAM" id="Phobius"/>
    </source>
</evidence>
<dbReference type="Proteomes" id="UP000182429">
    <property type="component" value="Unassembled WGS sequence"/>
</dbReference>
<organism evidence="3 4">
    <name type="scientific">Kandleria vitulina</name>
    <dbReference type="NCBI Taxonomy" id="1630"/>
    <lineage>
        <taxon>Bacteria</taxon>
        <taxon>Bacillati</taxon>
        <taxon>Bacillota</taxon>
        <taxon>Erysipelotrichia</taxon>
        <taxon>Erysipelotrichales</taxon>
        <taxon>Coprobacillaceae</taxon>
        <taxon>Kandleria</taxon>
    </lineage>
</organism>